<dbReference type="VEuPathDB" id="FungiDB:MAPG_08423"/>
<organism evidence="3 4">
    <name type="scientific">Magnaporthiopsis poae (strain ATCC 64411 / 73-15)</name>
    <name type="common">Kentucky bluegrass fungus</name>
    <name type="synonym">Magnaporthe poae</name>
    <dbReference type="NCBI Taxonomy" id="644358"/>
    <lineage>
        <taxon>Eukaryota</taxon>
        <taxon>Fungi</taxon>
        <taxon>Dikarya</taxon>
        <taxon>Ascomycota</taxon>
        <taxon>Pezizomycotina</taxon>
        <taxon>Sordariomycetes</taxon>
        <taxon>Sordariomycetidae</taxon>
        <taxon>Magnaporthales</taxon>
        <taxon>Magnaporthaceae</taxon>
        <taxon>Magnaporthiopsis</taxon>
    </lineage>
</organism>
<dbReference type="EMBL" id="ADBL01002037">
    <property type="status" value="NOT_ANNOTATED_CDS"/>
    <property type="molecule type" value="Genomic_DNA"/>
</dbReference>
<dbReference type="OrthoDB" id="414175at2759"/>
<reference evidence="4" key="2">
    <citation type="submission" date="2010-05" db="EMBL/GenBank/DDBJ databases">
        <title>The genome sequence of Magnaporthe poae strain ATCC 64411.</title>
        <authorList>
            <person name="Ma L.-J."/>
            <person name="Dead R."/>
            <person name="Young S."/>
            <person name="Zeng Q."/>
            <person name="Koehrsen M."/>
            <person name="Alvarado L."/>
            <person name="Berlin A."/>
            <person name="Chapman S.B."/>
            <person name="Chen Z."/>
            <person name="Freedman E."/>
            <person name="Gellesch M."/>
            <person name="Goldberg J."/>
            <person name="Griggs A."/>
            <person name="Gujja S."/>
            <person name="Heilman E.R."/>
            <person name="Heiman D."/>
            <person name="Hepburn T."/>
            <person name="Howarth C."/>
            <person name="Jen D."/>
            <person name="Larson L."/>
            <person name="Mehta T."/>
            <person name="Neiman D."/>
            <person name="Pearson M."/>
            <person name="Roberts A."/>
            <person name="Saif S."/>
            <person name="Shea T."/>
            <person name="Shenoy N."/>
            <person name="Sisk P."/>
            <person name="Stolte C."/>
            <person name="Sykes S."/>
            <person name="Walk T."/>
            <person name="White J."/>
            <person name="Yandava C."/>
            <person name="Haas B."/>
            <person name="Nusbaum C."/>
            <person name="Birren B."/>
        </authorList>
    </citation>
    <scope>NUCLEOTIDE SEQUENCE [LARGE SCALE GENOMIC DNA]</scope>
    <source>
        <strain evidence="4">ATCC 64411 / 73-15</strain>
    </source>
</reference>
<feature type="region of interest" description="Disordered" evidence="1">
    <location>
        <begin position="56"/>
        <end position="99"/>
    </location>
</feature>
<evidence type="ECO:0000256" key="1">
    <source>
        <dbReference type="SAM" id="MobiDB-lite"/>
    </source>
</evidence>
<reference evidence="3" key="4">
    <citation type="journal article" date="2015" name="G3 (Bethesda)">
        <title>Genome sequences of three phytopathogenic species of the Magnaporthaceae family of fungi.</title>
        <authorList>
            <person name="Okagaki L.H."/>
            <person name="Nunes C.C."/>
            <person name="Sailsbery J."/>
            <person name="Clay B."/>
            <person name="Brown D."/>
            <person name="John T."/>
            <person name="Oh Y."/>
            <person name="Young N."/>
            <person name="Fitzgerald M."/>
            <person name="Haas B.J."/>
            <person name="Zeng Q."/>
            <person name="Young S."/>
            <person name="Adiconis X."/>
            <person name="Fan L."/>
            <person name="Levin J.Z."/>
            <person name="Mitchell T.K."/>
            <person name="Okubara P.A."/>
            <person name="Farman M.L."/>
            <person name="Kohn L.M."/>
            <person name="Birren B."/>
            <person name="Ma L.-J."/>
            <person name="Dean R.A."/>
        </authorList>
    </citation>
    <scope>NUCLEOTIDE SEQUENCE</scope>
    <source>
        <strain evidence="3">ATCC 64411 / 73-15</strain>
    </source>
</reference>
<reference evidence="2" key="3">
    <citation type="submission" date="2011-03" db="EMBL/GenBank/DDBJ databases">
        <title>Annotation of Magnaporthe poae ATCC 64411.</title>
        <authorList>
            <person name="Ma L.-J."/>
            <person name="Dead R."/>
            <person name="Young S.K."/>
            <person name="Zeng Q."/>
            <person name="Gargeya S."/>
            <person name="Fitzgerald M."/>
            <person name="Haas B."/>
            <person name="Abouelleil A."/>
            <person name="Alvarado L."/>
            <person name="Arachchi H.M."/>
            <person name="Berlin A."/>
            <person name="Brown A."/>
            <person name="Chapman S.B."/>
            <person name="Chen Z."/>
            <person name="Dunbar C."/>
            <person name="Freedman E."/>
            <person name="Gearin G."/>
            <person name="Gellesch M."/>
            <person name="Goldberg J."/>
            <person name="Griggs A."/>
            <person name="Gujja S."/>
            <person name="Heiman D."/>
            <person name="Howarth C."/>
            <person name="Larson L."/>
            <person name="Lui A."/>
            <person name="MacDonald P.J.P."/>
            <person name="Mehta T."/>
            <person name="Montmayeur A."/>
            <person name="Murphy C."/>
            <person name="Neiman D."/>
            <person name="Pearson M."/>
            <person name="Priest M."/>
            <person name="Roberts A."/>
            <person name="Saif S."/>
            <person name="Shea T."/>
            <person name="Shenoy N."/>
            <person name="Sisk P."/>
            <person name="Stolte C."/>
            <person name="Sykes S."/>
            <person name="Yandava C."/>
            <person name="Wortman J."/>
            <person name="Nusbaum C."/>
            <person name="Birren B."/>
        </authorList>
    </citation>
    <scope>NUCLEOTIDE SEQUENCE</scope>
    <source>
        <strain evidence="2">ATCC 64411</strain>
    </source>
</reference>
<evidence type="ECO:0000313" key="3">
    <source>
        <dbReference type="EnsemblFungi" id="MAPG_08423T0"/>
    </source>
</evidence>
<proteinExistence type="predicted"/>
<dbReference type="eggNOG" id="KOG2246">
    <property type="taxonomic scope" value="Eukaryota"/>
</dbReference>
<dbReference type="EMBL" id="ADBL01002036">
    <property type="status" value="NOT_ANNOTATED_CDS"/>
    <property type="molecule type" value="Genomic_DNA"/>
</dbReference>
<dbReference type="OMA" id="INESTHD"/>
<dbReference type="AlphaFoldDB" id="A0A0C4E7B5"/>
<sequence length="406" mass="45603">MGIKMSPHIYRFLSMRNPFGRAVVFAAISLILIALSLHSSSTDRLRRAVIVTTDSFRHGEQQQQRPLSDTPVWPPSPPPVAAAGQPNSTEPSTGGGARFDAETMACEDDFAHLRKLRQRYGLQPKFEYYKRHVQISRRQDVVERKVMTEVDDRFLVSGGGGTKFRLVDTDGRTASHDPCPGPEPLRVPVTNSPVPSTANLSDFFFGVSTTYQRFSEPFGSGGTTPCIYENTAVRLTIVPELWQLDLMGDPSGFYESGVKPLSLHHYRGGMWHIGYPTAYTRLAHLCGEDCTLQRFRTNDGFVIAAGFSVAQYPLGMDDLDTDQMERTFRPAPDDKGWNLDFALGTQRRNLARTGRKISWDLQESTLRPDGSVSQIYVRKADDPRWIDWEGNRMRGNDGVVELVWIL</sequence>
<dbReference type="Proteomes" id="UP000011715">
    <property type="component" value="Unassembled WGS sequence"/>
</dbReference>
<evidence type="ECO:0000313" key="4">
    <source>
        <dbReference type="Proteomes" id="UP000011715"/>
    </source>
</evidence>
<dbReference type="EMBL" id="GL876973">
    <property type="protein sequence ID" value="KLU89452.1"/>
    <property type="molecule type" value="Genomic_DNA"/>
</dbReference>
<accession>A0A0C4E7B5</accession>
<reference evidence="2" key="1">
    <citation type="submission" date="2010-05" db="EMBL/GenBank/DDBJ databases">
        <title>The Genome Sequence of Magnaporthe poae strain ATCC 64411.</title>
        <authorList>
            <consortium name="The Broad Institute Genome Sequencing Platform"/>
            <consortium name="Broad Institute Genome Sequencing Center for Infectious Disease"/>
            <person name="Ma L.-J."/>
            <person name="Dead R."/>
            <person name="Young S."/>
            <person name="Zeng Q."/>
            <person name="Koehrsen M."/>
            <person name="Alvarado L."/>
            <person name="Berlin A."/>
            <person name="Chapman S.B."/>
            <person name="Chen Z."/>
            <person name="Freedman E."/>
            <person name="Gellesch M."/>
            <person name="Goldberg J."/>
            <person name="Griggs A."/>
            <person name="Gujja S."/>
            <person name="Heilman E.R."/>
            <person name="Heiman D."/>
            <person name="Hepburn T."/>
            <person name="Howarth C."/>
            <person name="Jen D."/>
            <person name="Larson L."/>
            <person name="Mehta T."/>
            <person name="Neiman D."/>
            <person name="Pearson M."/>
            <person name="Roberts A."/>
            <person name="Saif S."/>
            <person name="Shea T."/>
            <person name="Shenoy N."/>
            <person name="Sisk P."/>
            <person name="Stolte C."/>
            <person name="Sykes S."/>
            <person name="Walk T."/>
            <person name="White J."/>
            <person name="Yandava C."/>
            <person name="Haas B."/>
            <person name="Nusbaum C."/>
            <person name="Birren B."/>
        </authorList>
    </citation>
    <scope>NUCLEOTIDE SEQUENCE</scope>
    <source>
        <strain evidence="2">ATCC 64411</strain>
    </source>
</reference>
<protein>
    <submittedName>
        <fullName evidence="2 3">Uncharacterized protein</fullName>
    </submittedName>
</protein>
<keyword evidence="4" id="KW-1185">Reference proteome</keyword>
<name>A0A0C4E7B5_MAGP6</name>
<dbReference type="STRING" id="644358.A0A0C4E7B5"/>
<reference evidence="3" key="5">
    <citation type="submission" date="2015-06" db="UniProtKB">
        <authorList>
            <consortium name="EnsemblFungi"/>
        </authorList>
    </citation>
    <scope>IDENTIFICATION</scope>
    <source>
        <strain evidence="3">ATCC 64411</strain>
    </source>
</reference>
<dbReference type="EnsemblFungi" id="MAPG_08423T0">
    <property type="protein sequence ID" value="MAPG_08423T0"/>
    <property type="gene ID" value="MAPG_08423"/>
</dbReference>
<feature type="region of interest" description="Disordered" evidence="1">
    <location>
        <begin position="166"/>
        <end position="188"/>
    </location>
</feature>
<feature type="compositionally biased region" description="Basic and acidic residues" evidence="1">
    <location>
        <begin position="166"/>
        <end position="175"/>
    </location>
</feature>
<evidence type="ECO:0000313" key="2">
    <source>
        <dbReference type="EMBL" id="KLU89452.1"/>
    </source>
</evidence>
<gene>
    <name evidence="2" type="ORF">MAPG_08423</name>
</gene>